<organism evidence="1 2">
    <name type="scientific">Serendipita indica (strain DSM 11827)</name>
    <name type="common">Root endophyte fungus</name>
    <name type="synonym">Piriformospora indica</name>
    <dbReference type="NCBI Taxonomy" id="1109443"/>
    <lineage>
        <taxon>Eukaryota</taxon>
        <taxon>Fungi</taxon>
        <taxon>Dikarya</taxon>
        <taxon>Basidiomycota</taxon>
        <taxon>Agaricomycotina</taxon>
        <taxon>Agaricomycetes</taxon>
        <taxon>Sebacinales</taxon>
        <taxon>Serendipitaceae</taxon>
        <taxon>Serendipita</taxon>
    </lineage>
</organism>
<reference evidence="1 2" key="1">
    <citation type="journal article" date="2011" name="PLoS Pathog.">
        <title>Endophytic Life Strategies Decoded by Genome and Transcriptome Analyses of the Mutualistic Root Symbiont Piriformospora indica.</title>
        <authorList>
            <person name="Zuccaro A."/>
            <person name="Lahrmann U."/>
            <person name="Guldener U."/>
            <person name="Langen G."/>
            <person name="Pfiffi S."/>
            <person name="Biedenkopf D."/>
            <person name="Wong P."/>
            <person name="Samans B."/>
            <person name="Grimm C."/>
            <person name="Basiewicz M."/>
            <person name="Murat C."/>
            <person name="Martin F."/>
            <person name="Kogel K.H."/>
        </authorList>
    </citation>
    <scope>NUCLEOTIDE SEQUENCE [LARGE SCALE GENOMIC DNA]</scope>
    <source>
        <strain evidence="1 2">DSM 11827</strain>
    </source>
</reference>
<gene>
    <name evidence="1" type="ORF">PIIN_06623</name>
</gene>
<comment type="caution">
    <text evidence="1">The sequence shown here is derived from an EMBL/GenBank/DDBJ whole genome shotgun (WGS) entry which is preliminary data.</text>
</comment>
<accession>G4TMZ3</accession>
<dbReference type="AlphaFoldDB" id="G4TMZ3"/>
<sequence length="65" mass="7876">MFQKKPDSESKTHYALLNIRLGTQAEDENWLDEILRVRFLEAKVNHDRWQEESELVQAELQYTQR</sequence>
<proteinExistence type="predicted"/>
<dbReference type="OrthoDB" id="3265433at2759"/>
<dbReference type="EMBL" id="CAFZ01000178">
    <property type="protein sequence ID" value="CCA72686.1"/>
    <property type="molecule type" value="Genomic_DNA"/>
</dbReference>
<evidence type="ECO:0000313" key="1">
    <source>
        <dbReference type="EMBL" id="CCA72686.1"/>
    </source>
</evidence>
<evidence type="ECO:0000313" key="2">
    <source>
        <dbReference type="Proteomes" id="UP000007148"/>
    </source>
</evidence>
<name>G4TMZ3_SERID</name>
<protein>
    <submittedName>
        <fullName evidence="1">Uncharacterized protein</fullName>
    </submittedName>
</protein>
<dbReference type="Proteomes" id="UP000007148">
    <property type="component" value="Unassembled WGS sequence"/>
</dbReference>
<keyword evidence="2" id="KW-1185">Reference proteome</keyword>
<dbReference type="InParanoid" id="G4TMZ3"/>
<dbReference type="HOGENOM" id="CLU_2850532_0_0_1"/>